<reference evidence="4" key="1">
    <citation type="submission" date="2014-12" db="EMBL/GenBank/DDBJ databases">
        <title>Insight into the proteome of Arion vulgaris.</title>
        <authorList>
            <person name="Aradska J."/>
            <person name="Bulat T."/>
            <person name="Smidak R."/>
            <person name="Sarate P."/>
            <person name="Gangsoo J."/>
            <person name="Sialana F."/>
            <person name="Bilban M."/>
            <person name="Lubec G."/>
        </authorList>
    </citation>
    <scope>NUCLEOTIDE SEQUENCE</scope>
    <source>
        <tissue evidence="4">Skin</tissue>
    </source>
</reference>
<evidence type="ECO:0000313" key="4">
    <source>
        <dbReference type="EMBL" id="CEK72849.1"/>
    </source>
</evidence>
<proteinExistence type="predicted"/>
<accession>A0A0B6ZW61</accession>
<organism evidence="4">
    <name type="scientific">Arion vulgaris</name>
    <dbReference type="NCBI Taxonomy" id="1028688"/>
    <lineage>
        <taxon>Eukaryota</taxon>
        <taxon>Metazoa</taxon>
        <taxon>Spiralia</taxon>
        <taxon>Lophotrochozoa</taxon>
        <taxon>Mollusca</taxon>
        <taxon>Gastropoda</taxon>
        <taxon>Heterobranchia</taxon>
        <taxon>Euthyneura</taxon>
        <taxon>Panpulmonata</taxon>
        <taxon>Eupulmonata</taxon>
        <taxon>Stylommatophora</taxon>
        <taxon>Helicina</taxon>
        <taxon>Arionoidea</taxon>
        <taxon>Arionidae</taxon>
        <taxon>Arion</taxon>
    </lineage>
</organism>
<name>A0A0B6ZW61_9EUPU</name>
<keyword evidence="1" id="KW-0472">Membrane</keyword>
<evidence type="ECO:0000313" key="3">
    <source>
        <dbReference type="EMBL" id="CEK72846.1"/>
    </source>
</evidence>
<sequence length="449" mass="51768">MSPRKRQYSYYEMPASLSNGPTCMMRLSHVLKYLVLFAFGAMILLSGYIFFNFFPTFENGQLVAQRWSPVIKARHDAEVIFAPRVDLGNLSKGRENFREHYNQLYDIQPVAVGPDFIKDKNKYFIYRCDTVKLSGCDDWADHIKGIEAAYLIANLTGRVFKVEIYGFPCKLSDYVYPNIVNWTHHETFHPVLNKGMAGISIRNFDNSHSFYNNLYKLELSEIAPENFEHVYFKSNLDFISGFKNSTVYKSELSWMRQLGRDVIHASLYKRLFFLAPGLQKRLELFLYSILPSPEHRLICLDLGTRKNWSSTNENDLNSQRKHLLNIWSFIKTHSNTNIDKVFINTDSQEILSWAKTETFRSRLVTSPKKKSSGDGRSQQLDLVCESLESDIFNQHVLVNCDVLVVSSNSLGHLAAYLRGTDNGLYCLMGNGHIHPCRADTLNELYSIHE</sequence>
<dbReference type="EMBL" id="HACG01025979">
    <property type="protein sequence ID" value="CEK72844.1"/>
    <property type="molecule type" value="Transcribed_RNA"/>
</dbReference>
<evidence type="ECO:0000256" key="1">
    <source>
        <dbReference type="SAM" id="Phobius"/>
    </source>
</evidence>
<dbReference type="Gene3D" id="3.40.50.11350">
    <property type="match status" value="1"/>
</dbReference>
<dbReference type="EMBL" id="HACG01025981">
    <property type="protein sequence ID" value="CEK72846.1"/>
    <property type="molecule type" value="Transcribed_RNA"/>
</dbReference>
<keyword evidence="1" id="KW-1133">Transmembrane helix</keyword>
<feature type="transmembrane region" description="Helical" evidence="1">
    <location>
        <begin position="33"/>
        <end position="54"/>
    </location>
</feature>
<keyword evidence="1" id="KW-0812">Transmembrane</keyword>
<gene>
    <name evidence="4" type="primary">ORF84225</name>
    <name evidence="2" type="synonym">ORF84215</name>
    <name evidence="3" type="synonym">ORF84221</name>
</gene>
<evidence type="ECO:0000313" key="2">
    <source>
        <dbReference type="EMBL" id="CEK72844.1"/>
    </source>
</evidence>
<dbReference type="AlphaFoldDB" id="A0A0B6ZW61"/>
<protein>
    <submittedName>
        <fullName evidence="4">Uncharacterized protein</fullName>
    </submittedName>
</protein>
<dbReference type="EMBL" id="HACG01025984">
    <property type="protein sequence ID" value="CEK72849.1"/>
    <property type="molecule type" value="Transcribed_RNA"/>
</dbReference>